<comment type="caution">
    <text evidence="3">The sequence shown here is derived from an EMBL/GenBank/DDBJ whole genome shotgun (WGS) entry which is preliminary data.</text>
</comment>
<protein>
    <submittedName>
        <fullName evidence="4">Ubiquitin-like domain-containing protein</fullName>
    </submittedName>
</protein>
<accession>A0A9P1FE54</accession>
<reference evidence="4 5" key="2">
    <citation type="submission" date="2024-05" db="EMBL/GenBank/DDBJ databases">
        <authorList>
            <person name="Chen Y."/>
            <person name="Shah S."/>
            <person name="Dougan E. K."/>
            <person name="Thang M."/>
            <person name="Chan C."/>
        </authorList>
    </citation>
    <scope>NUCLEOTIDE SEQUENCE [LARGE SCALE GENOMIC DNA]</scope>
</reference>
<evidence type="ECO:0000313" key="3">
    <source>
        <dbReference type="EMBL" id="CAI3972681.1"/>
    </source>
</evidence>
<keyword evidence="5" id="KW-1185">Reference proteome</keyword>
<keyword evidence="1" id="KW-0175">Coiled coil</keyword>
<gene>
    <name evidence="3" type="ORF">C1SCF055_LOCUS1244</name>
</gene>
<organism evidence="3">
    <name type="scientific">Cladocopium goreaui</name>
    <dbReference type="NCBI Taxonomy" id="2562237"/>
    <lineage>
        <taxon>Eukaryota</taxon>
        <taxon>Sar</taxon>
        <taxon>Alveolata</taxon>
        <taxon>Dinophyceae</taxon>
        <taxon>Suessiales</taxon>
        <taxon>Symbiodiniaceae</taxon>
        <taxon>Cladocopium</taxon>
    </lineage>
</organism>
<dbReference type="OrthoDB" id="437748at2759"/>
<dbReference type="AlphaFoldDB" id="A0A9P1FE54"/>
<sequence>MGASPSGTRLGAEPSDTRCSPDAVLVSIEVVNGSTLTLQRSHTRPEHCAASLPASLESHAVLRFPVADEVFISYVAVAPGNGADVAESKQHFSLYATVENGGPLGLCQLHLAASLCDTPRGPQELRPQVARNGRLGSSSWRGRLNPRSCQLTLTAETAETASTASEGCARQQFLDALEVRKEVDGTVLAGCVVTGQRTVATRESGTGATPVKEDVDAMQVEAQDLPDPSPSSTKLPAQDGTHAGAGAGPTRRTRSGAVAMEAQRALKAQREKLERERREEEMEREMKANCTALIALQDSEYHRSLLHDQLQDLRKEQQTSEASREALEVDLEKAVRQQNHEATEAQEAEDTLRRRLVELTQRLVELKESCRNTNGTGRYWKKIMAV</sequence>
<feature type="region of interest" description="Disordered" evidence="2">
    <location>
        <begin position="121"/>
        <end position="141"/>
    </location>
</feature>
<proteinExistence type="predicted"/>
<evidence type="ECO:0000313" key="4">
    <source>
        <dbReference type="EMBL" id="CAL4759993.1"/>
    </source>
</evidence>
<feature type="coiled-coil region" evidence="1">
    <location>
        <begin position="259"/>
        <end position="376"/>
    </location>
</feature>
<evidence type="ECO:0000256" key="1">
    <source>
        <dbReference type="SAM" id="Coils"/>
    </source>
</evidence>
<feature type="region of interest" description="Disordered" evidence="2">
    <location>
        <begin position="223"/>
        <end position="257"/>
    </location>
</feature>
<dbReference type="EMBL" id="CAMXCT020000027">
    <property type="protein sequence ID" value="CAL1126056.1"/>
    <property type="molecule type" value="Genomic_DNA"/>
</dbReference>
<name>A0A9P1FE54_9DINO</name>
<dbReference type="Proteomes" id="UP001152797">
    <property type="component" value="Unassembled WGS sequence"/>
</dbReference>
<dbReference type="EMBL" id="CAMXCT030000027">
    <property type="protein sequence ID" value="CAL4759993.1"/>
    <property type="molecule type" value="Genomic_DNA"/>
</dbReference>
<evidence type="ECO:0000256" key="2">
    <source>
        <dbReference type="SAM" id="MobiDB-lite"/>
    </source>
</evidence>
<evidence type="ECO:0000313" key="5">
    <source>
        <dbReference type="Proteomes" id="UP001152797"/>
    </source>
</evidence>
<dbReference type="EMBL" id="CAMXCT010000027">
    <property type="protein sequence ID" value="CAI3972681.1"/>
    <property type="molecule type" value="Genomic_DNA"/>
</dbReference>
<reference evidence="3" key="1">
    <citation type="submission" date="2022-10" db="EMBL/GenBank/DDBJ databases">
        <authorList>
            <person name="Chen Y."/>
            <person name="Dougan E. K."/>
            <person name="Chan C."/>
            <person name="Rhodes N."/>
            <person name="Thang M."/>
        </authorList>
    </citation>
    <scope>NUCLEOTIDE SEQUENCE</scope>
</reference>